<sequence length="231" mass="25907">PMAITFDRGPISFRRSIHVRPMYNIIGVVKNVVMTSPFEPVKPIMYGFLKEYGSVLQIRTNPKLSMSAALAKIKPVYDKYDPESPFDYHFVDAEFGKKFATEERVGKLAGVFTVLAILISSLGLFGMAAFVAEQRKKEIGVRKVLGASVVGLWRLLSTEFVVLVFISLLIAIPLSNYFMKQWLLHYTYRVPLPWWIFAITGVGAILLTLATVSWQTIKASLANPVNSLKSE</sequence>
<dbReference type="Proteomes" id="UP000566071">
    <property type="component" value="Unassembled WGS sequence"/>
</dbReference>
<evidence type="ECO:0000256" key="2">
    <source>
        <dbReference type="ARBA" id="ARBA00022475"/>
    </source>
</evidence>
<reference evidence="8 9" key="1">
    <citation type="submission" date="2020-05" db="EMBL/GenBank/DDBJ databases">
        <authorList>
            <person name="Khan S.A."/>
            <person name="Jeon C.O."/>
            <person name="Chun B.H."/>
        </authorList>
    </citation>
    <scope>NUCLEOTIDE SEQUENCE [LARGE SCALE GENOMIC DNA]</scope>
    <source>
        <strain evidence="8 9">S1162</strain>
    </source>
</reference>
<comment type="caution">
    <text evidence="8">The sequence shown here is derived from an EMBL/GenBank/DDBJ whole genome shotgun (WGS) entry which is preliminary data.</text>
</comment>
<dbReference type="PANTHER" id="PTHR30572:SF18">
    <property type="entry name" value="ABC-TYPE MACROLIDE FAMILY EXPORT SYSTEM PERMEASE COMPONENT 2"/>
    <property type="match status" value="1"/>
</dbReference>
<evidence type="ECO:0000313" key="9">
    <source>
        <dbReference type="Proteomes" id="UP000566071"/>
    </source>
</evidence>
<evidence type="ECO:0000256" key="6">
    <source>
        <dbReference type="SAM" id="Phobius"/>
    </source>
</evidence>
<name>A0ABX1W2C0_9SPHI</name>
<organism evidence="8 9">
    <name type="scientific">Mucilaginibacter humi</name>
    <dbReference type="NCBI Taxonomy" id="2732510"/>
    <lineage>
        <taxon>Bacteria</taxon>
        <taxon>Pseudomonadati</taxon>
        <taxon>Bacteroidota</taxon>
        <taxon>Sphingobacteriia</taxon>
        <taxon>Sphingobacteriales</taxon>
        <taxon>Sphingobacteriaceae</taxon>
        <taxon>Mucilaginibacter</taxon>
    </lineage>
</organism>
<feature type="non-terminal residue" evidence="8">
    <location>
        <position position="1"/>
    </location>
</feature>
<evidence type="ECO:0000313" key="8">
    <source>
        <dbReference type="EMBL" id="NNU34333.1"/>
    </source>
</evidence>
<evidence type="ECO:0000256" key="3">
    <source>
        <dbReference type="ARBA" id="ARBA00022692"/>
    </source>
</evidence>
<feature type="domain" description="ABC3 transporter permease C-terminal" evidence="7">
    <location>
        <begin position="111"/>
        <end position="220"/>
    </location>
</feature>
<evidence type="ECO:0000256" key="1">
    <source>
        <dbReference type="ARBA" id="ARBA00004651"/>
    </source>
</evidence>
<evidence type="ECO:0000259" key="7">
    <source>
        <dbReference type="Pfam" id="PF02687"/>
    </source>
</evidence>
<keyword evidence="2" id="KW-1003">Cell membrane</keyword>
<feature type="transmembrane region" description="Helical" evidence="6">
    <location>
        <begin position="144"/>
        <end position="172"/>
    </location>
</feature>
<keyword evidence="3 6" id="KW-0812">Transmembrane</keyword>
<dbReference type="Pfam" id="PF02687">
    <property type="entry name" value="FtsX"/>
    <property type="match status" value="1"/>
</dbReference>
<comment type="subcellular location">
    <subcellularLocation>
        <location evidence="1">Cell membrane</location>
        <topology evidence="1">Multi-pass membrane protein</topology>
    </subcellularLocation>
</comment>
<protein>
    <submittedName>
        <fullName evidence="8">FtsX-like permease family protein</fullName>
    </submittedName>
</protein>
<keyword evidence="5 6" id="KW-0472">Membrane</keyword>
<dbReference type="PANTHER" id="PTHR30572">
    <property type="entry name" value="MEMBRANE COMPONENT OF TRANSPORTER-RELATED"/>
    <property type="match status" value="1"/>
</dbReference>
<keyword evidence="4 6" id="KW-1133">Transmembrane helix</keyword>
<dbReference type="EMBL" id="JABFCR010000040">
    <property type="protein sequence ID" value="NNU34333.1"/>
    <property type="molecule type" value="Genomic_DNA"/>
</dbReference>
<dbReference type="InterPro" id="IPR003838">
    <property type="entry name" value="ABC3_permease_C"/>
</dbReference>
<evidence type="ECO:0000256" key="5">
    <source>
        <dbReference type="ARBA" id="ARBA00023136"/>
    </source>
</evidence>
<feature type="transmembrane region" description="Helical" evidence="6">
    <location>
        <begin position="108"/>
        <end position="132"/>
    </location>
</feature>
<gene>
    <name evidence="8" type="ORF">HK413_09585</name>
</gene>
<accession>A0ABX1W2C0</accession>
<feature type="transmembrane region" description="Helical" evidence="6">
    <location>
        <begin position="192"/>
        <end position="212"/>
    </location>
</feature>
<dbReference type="InterPro" id="IPR050250">
    <property type="entry name" value="Macrolide_Exporter_MacB"/>
</dbReference>
<proteinExistence type="predicted"/>
<evidence type="ECO:0000256" key="4">
    <source>
        <dbReference type="ARBA" id="ARBA00022989"/>
    </source>
</evidence>
<keyword evidence="9" id="KW-1185">Reference proteome</keyword>